<dbReference type="Proteomes" id="UP001338582">
    <property type="component" value="Chromosome 1"/>
</dbReference>
<feature type="compositionally biased region" description="Polar residues" evidence="16">
    <location>
        <begin position="148"/>
        <end position="173"/>
    </location>
</feature>
<evidence type="ECO:0000256" key="7">
    <source>
        <dbReference type="ARBA" id="ARBA00022490"/>
    </source>
</evidence>
<evidence type="ECO:0000313" key="17">
    <source>
        <dbReference type="EMBL" id="WPK23786.1"/>
    </source>
</evidence>
<dbReference type="GeneID" id="88172100"/>
<evidence type="ECO:0000256" key="6">
    <source>
        <dbReference type="ARBA" id="ARBA00022454"/>
    </source>
</evidence>
<feature type="region of interest" description="Disordered" evidence="16">
    <location>
        <begin position="203"/>
        <end position="277"/>
    </location>
</feature>
<reference evidence="17 18" key="1">
    <citation type="submission" date="2023-10" db="EMBL/GenBank/DDBJ databases">
        <title>Draft Genome Sequence of Candida saopaulonensis from a very Premature Infant with Sepsis.</title>
        <authorList>
            <person name="Ning Y."/>
            <person name="Dai R."/>
            <person name="Xiao M."/>
            <person name="Xu Y."/>
            <person name="Yan Q."/>
            <person name="Zhang L."/>
        </authorList>
    </citation>
    <scope>NUCLEOTIDE SEQUENCE [LARGE SCALE GENOMIC DNA]</scope>
    <source>
        <strain evidence="17 18">19XY460</strain>
    </source>
</reference>
<sequence length="277" mass="31575">MEPTTPPRDSKRRRLNRSSGVFNAFSQTPRPLYSRDVLPLQTKDNLTRWQALAEGMQQLQQNMTGINDIHNALSDRFNEPFSAFLYGLLINMFCSNYPACPTKDLYEANQQSKSVLGLISSLEERVRMAKARRSQLQEQVMQKTQEVRALQSTRTVPTQRKAPQSLPVRSQFTRPGLPVRPRKVTVARDDTFSTNDSFVDIPLGGNGRSTIGSEVDRGRGPNLNQAPRYMRGLFESKNDNMRNRVRKPEPKPSRQGTAAARAERARRERMSARPPFR</sequence>
<keyword evidence="12" id="KW-0539">Nucleus</keyword>
<dbReference type="GO" id="GO:1990758">
    <property type="term" value="P:mitotic sister chromatid biorientation"/>
    <property type="evidence" value="ECO:0007669"/>
    <property type="project" value="TreeGrafter"/>
</dbReference>
<comment type="similarity">
    <text evidence="4">Belongs to the DASH complex DAM1 family.</text>
</comment>
<dbReference type="EMBL" id="CP138894">
    <property type="protein sequence ID" value="WPK23786.1"/>
    <property type="molecule type" value="Genomic_DNA"/>
</dbReference>
<keyword evidence="13" id="KW-0137">Centromere</keyword>
<dbReference type="RefSeq" id="XP_062876172.1">
    <property type="nucleotide sequence ID" value="XM_063020102.1"/>
</dbReference>
<proteinExistence type="inferred from homology"/>
<dbReference type="GO" id="GO:0044732">
    <property type="term" value="C:mitotic spindle pole body"/>
    <property type="evidence" value="ECO:0007669"/>
    <property type="project" value="TreeGrafter"/>
</dbReference>
<evidence type="ECO:0000256" key="10">
    <source>
        <dbReference type="ARBA" id="ARBA00022838"/>
    </source>
</evidence>
<evidence type="ECO:0000256" key="4">
    <source>
        <dbReference type="ARBA" id="ARBA00010073"/>
    </source>
</evidence>
<dbReference type="KEGG" id="asau:88172100"/>
<dbReference type="Pfam" id="PF08653">
    <property type="entry name" value="DASH_Dam1"/>
    <property type="match status" value="1"/>
</dbReference>
<keyword evidence="9" id="KW-0159">Chromosome partition</keyword>
<dbReference type="InterPro" id="IPR013962">
    <property type="entry name" value="DASH_Dam1"/>
</dbReference>
<organism evidence="17 18">
    <name type="scientific">Australozyma saopauloensis</name>
    <dbReference type="NCBI Taxonomy" id="291208"/>
    <lineage>
        <taxon>Eukaryota</taxon>
        <taxon>Fungi</taxon>
        <taxon>Dikarya</taxon>
        <taxon>Ascomycota</taxon>
        <taxon>Saccharomycotina</taxon>
        <taxon>Pichiomycetes</taxon>
        <taxon>Metschnikowiaceae</taxon>
        <taxon>Australozyma</taxon>
    </lineage>
</organism>
<keyword evidence="8" id="KW-0493">Microtubule</keyword>
<keyword evidence="18" id="KW-1185">Reference proteome</keyword>
<protein>
    <recommendedName>
        <fullName evidence="5">DASH complex subunit DAM1</fullName>
    </recommendedName>
    <alternativeName>
        <fullName evidence="14">Outer kinetochore protein DAM1</fullName>
    </alternativeName>
</protein>
<dbReference type="PANTHER" id="PTHR28113">
    <property type="entry name" value="DASH COMPLEX SUBUNIT DAM1"/>
    <property type="match status" value="1"/>
</dbReference>
<evidence type="ECO:0000256" key="3">
    <source>
        <dbReference type="ARBA" id="ARBA00004629"/>
    </source>
</evidence>
<evidence type="ECO:0000256" key="16">
    <source>
        <dbReference type="SAM" id="MobiDB-lite"/>
    </source>
</evidence>
<feature type="compositionally biased region" description="Basic and acidic residues" evidence="16">
    <location>
        <begin position="261"/>
        <end position="271"/>
    </location>
</feature>
<keyword evidence="6" id="KW-0158">Chromosome</keyword>
<dbReference type="PANTHER" id="PTHR28113:SF1">
    <property type="entry name" value="DASH COMPLEX SUBUNIT DAM1"/>
    <property type="match status" value="1"/>
</dbReference>
<dbReference type="GO" id="GO:1990537">
    <property type="term" value="C:mitotic spindle polar microtubule"/>
    <property type="evidence" value="ECO:0007669"/>
    <property type="project" value="TreeGrafter"/>
</dbReference>
<evidence type="ECO:0000256" key="2">
    <source>
        <dbReference type="ARBA" id="ARBA00004186"/>
    </source>
</evidence>
<evidence type="ECO:0000256" key="9">
    <source>
        <dbReference type="ARBA" id="ARBA00022829"/>
    </source>
</evidence>
<evidence type="ECO:0000256" key="15">
    <source>
        <dbReference type="ARBA" id="ARBA00047036"/>
    </source>
</evidence>
<evidence type="ECO:0000256" key="13">
    <source>
        <dbReference type="ARBA" id="ARBA00023328"/>
    </source>
</evidence>
<dbReference type="GO" id="GO:0042729">
    <property type="term" value="C:DASH complex"/>
    <property type="evidence" value="ECO:0007669"/>
    <property type="project" value="InterPro"/>
</dbReference>
<dbReference type="AlphaFoldDB" id="A0AAX4H5C7"/>
<gene>
    <name evidence="17" type="ORF">PUMCH_001032</name>
</gene>
<evidence type="ECO:0000256" key="11">
    <source>
        <dbReference type="ARBA" id="ARBA00023212"/>
    </source>
</evidence>
<feature type="compositionally biased region" description="Basic and acidic residues" evidence="16">
    <location>
        <begin position="234"/>
        <end position="252"/>
    </location>
</feature>
<accession>A0AAX4H5C7</accession>
<evidence type="ECO:0000313" key="18">
    <source>
        <dbReference type="Proteomes" id="UP001338582"/>
    </source>
</evidence>
<keyword evidence="10" id="KW-0995">Kinetochore</keyword>
<evidence type="ECO:0000256" key="5">
    <source>
        <dbReference type="ARBA" id="ARBA00020497"/>
    </source>
</evidence>
<evidence type="ECO:0000256" key="12">
    <source>
        <dbReference type="ARBA" id="ARBA00023242"/>
    </source>
</evidence>
<evidence type="ECO:0000256" key="8">
    <source>
        <dbReference type="ARBA" id="ARBA00022701"/>
    </source>
</evidence>
<evidence type="ECO:0000256" key="14">
    <source>
        <dbReference type="ARBA" id="ARBA00030453"/>
    </source>
</evidence>
<feature type="region of interest" description="Disordered" evidence="16">
    <location>
        <begin position="148"/>
        <end position="176"/>
    </location>
</feature>
<comment type="subunit">
    <text evidence="15">Component of the DASH complex consisting of ASK1, DAD1, DAD2, DAD3, DAD4, DAM1, DUO1, HSK3, SPC19 and SPC34, with a stoichiometry of one copy of each subunit per complex. Multiple DASH complexes oligomerize to form a ring that encircles spindle microtubules and organizes the rod-like NDC80 complexes of the outer kinetochore. DASH complex oligomerization strengthens microtubule attachments. Within the complex, DAM1 and DUO1 may form the microtubule connections. On cytoplasmic microtubules, DASH complexes appear to form patches instead of rings. Interacts with the outer kinetochore component NDC80; the interaction is direct.</text>
</comment>
<name>A0AAX4H5C7_9ASCO</name>
<keyword evidence="11" id="KW-0206">Cytoskeleton</keyword>
<comment type="subcellular location">
    <subcellularLocation>
        <location evidence="3">Chromosome</location>
        <location evidence="3">Centromere</location>
        <location evidence="3">Kinetochore</location>
    </subcellularLocation>
    <subcellularLocation>
        <location evidence="2">Cytoplasm</location>
        <location evidence="2">Cytoskeleton</location>
        <location evidence="2">Spindle</location>
    </subcellularLocation>
    <subcellularLocation>
        <location evidence="1">Nucleus</location>
    </subcellularLocation>
</comment>
<evidence type="ECO:0000256" key="1">
    <source>
        <dbReference type="ARBA" id="ARBA00004123"/>
    </source>
</evidence>
<keyword evidence="7" id="KW-0963">Cytoplasm</keyword>